<feature type="compositionally biased region" description="Basic and acidic residues" evidence="5">
    <location>
        <begin position="55"/>
        <end position="64"/>
    </location>
</feature>
<evidence type="ECO:0000256" key="4">
    <source>
        <dbReference type="RuleBase" id="RU364026"/>
    </source>
</evidence>
<feature type="compositionally biased region" description="Polar residues" evidence="5">
    <location>
        <begin position="1"/>
        <end position="12"/>
    </location>
</feature>
<comment type="caution">
    <text evidence="6">The sequence shown here is derived from an EMBL/GenBank/DDBJ whole genome shotgun (WGS) entry which is preliminary data.</text>
</comment>
<dbReference type="GO" id="GO:0003735">
    <property type="term" value="F:structural constituent of ribosome"/>
    <property type="evidence" value="ECO:0007669"/>
    <property type="project" value="UniProtKB-UniRule"/>
</dbReference>
<proteinExistence type="inferred from homology"/>
<reference evidence="6" key="1">
    <citation type="submission" date="2020-11" db="EMBL/GenBank/DDBJ databases">
        <authorList>
            <person name="Koelle M."/>
            <person name="Horta M.A.C."/>
            <person name="Nowrousian M."/>
            <person name="Ohm R.A."/>
            <person name="Benz P."/>
            <person name="Pilgard A."/>
        </authorList>
    </citation>
    <scope>NUCLEOTIDE SEQUENCE</scope>
    <source>
        <strain evidence="6">FPRL280</strain>
    </source>
</reference>
<comment type="similarity">
    <text evidence="1 4">Belongs to the eukaryotic ribosomal protein eL29 family.</text>
</comment>
<sequence length="64" mass="7159">MACCDSSHTNHNQNKKAHRNGIKTPTSHRTRSMKGYDVPQFRRNAKYALTGSRKARAEAKAGES</sequence>
<evidence type="ECO:0000313" key="7">
    <source>
        <dbReference type="Proteomes" id="UP000639403"/>
    </source>
</evidence>
<dbReference type="Proteomes" id="UP000639403">
    <property type="component" value="Unassembled WGS sequence"/>
</dbReference>
<dbReference type="InterPro" id="IPR002673">
    <property type="entry name" value="Ribosomal_eL29"/>
</dbReference>
<dbReference type="PANTHER" id="PTHR12884">
    <property type="entry name" value="60S RIBOSOMAL PROTEIN L29"/>
    <property type="match status" value="1"/>
</dbReference>
<gene>
    <name evidence="6" type="ORF">IEO21_01002</name>
</gene>
<dbReference type="PANTHER" id="PTHR12884:SF0">
    <property type="entry name" value="60S RIBOSOMAL PROTEIN L29"/>
    <property type="match status" value="1"/>
</dbReference>
<dbReference type="GO" id="GO:0022625">
    <property type="term" value="C:cytosolic large ribosomal subunit"/>
    <property type="evidence" value="ECO:0007669"/>
    <property type="project" value="TreeGrafter"/>
</dbReference>
<evidence type="ECO:0000256" key="5">
    <source>
        <dbReference type="SAM" id="MobiDB-lite"/>
    </source>
</evidence>
<evidence type="ECO:0000256" key="2">
    <source>
        <dbReference type="ARBA" id="ARBA00022980"/>
    </source>
</evidence>
<protein>
    <recommendedName>
        <fullName evidence="4">60S ribosomal protein L29</fullName>
    </recommendedName>
</protein>
<feature type="compositionally biased region" description="Basic residues" evidence="5">
    <location>
        <begin position="13"/>
        <end position="32"/>
    </location>
</feature>
<keyword evidence="2 4" id="KW-0689">Ribosomal protein</keyword>
<dbReference type="Pfam" id="PF01779">
    <property type="entry name" value="Ribosomal_L29e"/>
    <property type="match status" value="1"/>
</dbReference>
<evidence type="ECO:0000313" key="6">
    <source>
        <dbReference type="EMBL" id="KAF9821025.1"/>
    </source>
</evidence>
<accession>A0A8H7PAS3</accession>
<reference evidence="6" key="2">
    <citation type="journal article" name="Front. Microbiol.">
        <title>Degradative Capacity of Two Strains of Rhodonia placenta: From Phenotype to Genotype.</title>
        <authorList>
            <person name="Kolle M."/>
            <person name="Horta M.A.C."/>
            <person name="Nowrousian M."/>
            <person name="Ohm R.A."/>
            <person name="Benz J.P."/>
            <person name="Pilgard A."/>
        </authorList>
    </citation>
    <scope>NUCLEOTIDE SEQUENCE</scope>
    <source>
        <strain evidence="6">FPRL280</strain>
    </source>
</reference>
<evidence type="ECO:0000256" key="1">
    <source>
        <dbReference type="ARBA" id="ARBA00010247"/>
    </source>
</evidence>
<name>A0A8H7PAS3_9APHY</name>
<feature type="region of interest" description="Disordered" evidence="5">
    <location>
        <begin position="1"/>
        <end position="64"/>
    </location>
</feature>
<organism evidence="6 7">
    <name type="scientific">Rhodonia placenta</name>
    <dbReference type="NCBI Taxonomy" id="104341"/>
    <lineage>
        <taxon>Eukaryota</taxon>
        <taxon>Fungi</taxon>
        <taxon>Dikarya</taxon>
        <taxon>Basidiomycota</taxon>
        <taxon>Agaricomycotina</taxon>
        <taxon>Agaricomycetes</taxon>
        <taxon>Polyporales</taxon>
        <taxon>Adustoporiaceae</taxon>
        <taxon>Rhodonia</taxon>
    </lineage>
</organism>
<dbReference type="Gene3D" id="6.10.140.1730">
    <property type="match status" value="1"/>
</dbReference>
<dbReference type="EMBL" id="JADOXO010000006">
    <property type="protein sequence ID" value="KAF9821025.1"/>
    <property type="molecule type" value="Genomic_DNA"/>
</dbReference>
<evidence type="ECO:0000256" key="3">
    <source>
        <dbReference type="ARBA" id="ARBA00023274"/>
    </source>
</evidence>
<keyword evidence="3 4" id="KW-0687">Ribonucleoprotein</keyword>
<dbReference type="AlphaFoldDB" id="A0A8H7PAS3"/>
<dbReference type="GO" id="GO:0002181">
    <property type="term" value="P:cytoplasmic translation"/>
    <property type="evidence" value="ECO:0007669"/>
    <property type="project" value="TreeGrafter"/>
</dbReference>